<dbReference type="InterPro" id="IPR001789">
    <property type="entry name" value="Sig_transdc_resp-reg_receiver"/>
</dbReference>
<dbReference type="EMBL" id="JBHSGA010000004">
    <property type="protein sequence ID" value="MFC4525615.1"/>
    <property type="molecule type" value="Genomic_DNA"/>
</dbReference>
<proteinExistence type="inferred from homology"/>
<dbReference type="InterPro" id="IPR011006">
    <property type="entry name" value="CheY-like_superfamily"/>
</dbReference>
<dbReference type="SUPFAM" id="SSF52172">
    <property type="entry name" value="CheY-like"/>
    <property type="match status" value="1"/>
</dbReference>
<feature type="transmembrane region" description="Helical" evidence="13">
    <location>
        <begin position="6"/>
        <end position="25"/>
    </location>
</feature>
<comment type="catalytic activity">
    <reaction evidence="1">
        <text>ATP + protein L-histidine = ADP + protein N-phospho-L-histidine.</text>
        <dbReference type="EC" id="2.7.13.3"/>
    </reaction>
</comment>
<evidence type="ECO:0000256" key="12">
    <source>
        <dbReference type="SAM" id="Coils"/>
    </source>
</evidence>
<dbReference type="InterPro" id="IPR035965">
    <property type="entry name" value="PAS-like_dom_sf"/>
</dbReference>
<dbReference type="Gene3D" id="3.40.50.2300">
    <property type="match status" value="1"/>
</dbReference>
<evidence type="ECO:0000256" key="13">
    <source>
        <dbReference type="SAM" id="Phobius"/>
    </source>
</evidence>
<feature type="transmembrane region" description="Helical" evidence="13">
    <location>
        <begin position="370"/>
        <end position="389"/>
    </location>
</feature>
<dbReference type="InterPro" id="IPR005467">
    <property type="entry name" value="His_kinase_dom"/>
</dbReference>
<keyword evidence="5 11" id="KW-0597">Phosphoprotein</keyword>
<name>A0ABV9BYS0_9GAMM</name>
<evidence type="ECO:0000256" key="3">
    <source>
        <dbReference type="ARBA" id="ARBA00006434"/>
    </source>
</evidence>
<accession>A0ABV9BYS0</accession>
<comment type="similarity">
    <text evidence="3">Belongs to the sodium:solute symporter (SSF) (TC 2.A.21) family.</text>
</comment>
<dbReference type="SUPFAM" id="SSF55785">
    <property type="entry name" value="PYP-like sensor domain (PAS domain)"/>
    <property type="match status" value="1"/>
</dbReference>
<feature type="transmembrane region" description="Helical" evidence="13">
    <location>
        <begin position="186"/>
        <end position="210"/>
    </location>
</feature>
<keyword evidence="12" id="KW-0175">Coiled coil</keyword>
<organism evidence="16 17">
    <name type="scientific">Dyella halodurans</name>
    <dbReference type="NCBI Taxonomy" id="1920171"/>
    <lineage>
        <taxon>Bacteria</taxon>
        <taxon>Pseudomonadati</taxon>
        <taxon>Pseudomonadota</taxon>
        <taxon>Gammaproteobacteria</taxon>
        <taxon>Lysobacterales</taxon>
        <taxon>Rhodanobacteraceae</taxon>
        <taxon>Dyella</taxon>
    </lineage>
</organism>
<dbReference type="PANTHER" id="PTHR43047">
    <property type="entry name" value="TWO-COMPONENT HISTIDINE PROTEIN KINASE"/>
    <property type="match status" value="1"/>
</dbReference>
<dbReference type="NCBIfam" id="NF041832">
    <property type="entry name" value="near_NosP_CTERM"/>
    <property type="match status" value="1"/>
</dbReference>
<dbReference type="CDD" id="cd00082">
    <property type="entry name" value="HisKA"/>
    <property type="match status" value="1"/>
</dbReference>
<evidence type="ECO:0000259" key="15">
    <source>
        <dbReference type="PROSITE" id="PS50110"/>
    </source>
</evidence>
<dbReference type="InterPro" id="IPR003661">
    <property type="entry name" value="HisK_dim/P_dom"/>
</dbReference>
<evidence type="ECO:0000256" key="6">
    <source>
        <dbReference type="ARBA" id="ARBA00022679"/>
    </source>
</evidence>
<dbReference type="SMART" id="SM00387">
    <property type="entry name" value="HATPase_c"/>
    <property type="match status" value="1"/>
</dbReference>
<dbReference type="InterPro" id="IPR038377">
    <property type="entry name" value="Na/Glc_symporter_sf"/>
</dbReference>
<feature type="transmembrane region" description="Helical" evidence="13">
    <location>
        <begin position="154"/>
        <end position="174"/>
    </location>
</feature>
<dbReference type="PROSITE" id="PS50110">
    <property type="entry name" value="RESPONSE_REGULATORY"/>
    <property type="match status" value="1"/>
</dbReference>
<dbReference type="Pfam" id="PF00072">
    <property type="entry name" value="Response_reg"/>
    <property type="match status" value="1"/>
</dbReference>
<dbReference type="Proteomes" id="UP001595961">
    <property type="component" value="Unassembled WGS sequence"/>
</dbReference>
<dbReference type="Pfam" id="PF00512">
    <property type="entry name" value="HisKA"/>
    <property type="match status" value="1"/>
</dbReference>
<dbReference type="InterPro" id="IPR036890">
    <property type="entry name" value="HATPase_C_sf"/>
</dbReference>
<dbReference type="Gene3D" id="3.30.450.20">
    <property type="entry name" value="PAS domain"/>
    <property type="match status" value="1"/>
</dbReference>
<dbReference type="Gene3D" id="3.30.565.10">
    <property type="entry name" value="Histidine kinase-like ATPase, C-terminal domain"/>
    <property type="match status" value="1"/>
</dbReference>
<evidence type="ECO:0000256" key="11">
    <source>
        <dbReference type="PROSITE-ProRule" id="PRU00169"/>
    </source>
</evidence>
<dbReference type="PRINTS" id="PR00344">
    <property type="entry name" value="BCTRLSENSOR"/>
</dbReference>
<dbReference type="InterPro" id="IPR003594">
    <property type="entry name" value="HATPase_dom"/>
</dbReference>
<feature type="transmembrane region" description="Helical" evidence="13">
    <location>
        <begin position="116"/>
        <end position="134"/>
    </location>
</feature>
<dbReference type="InterPro" id="IPR001734">
    <property type="entry name" value="Na/solute_symporter"/>
</dbReference>
<dbReference type="Pfam" id="PF02518">
    <property type="entry name" value="HATPase_c"/>
    <property type="match status" value="1"/>
</dbReference>
<protein>
    <recommendedName>
        <fullName evidence="4">histidine kinase</fullName>
        <ecNumber evidence="4">2.7.13.3</ecNumber>
    </recommendedName>
</protein>
<dbReference type="PROSITE" id="PS50283">
    <property type="entry name" value="NA_SOLUT_SYMP_3"/>
    <property type="match status" value="1"/>
</dbReference>
<comment type="caution">
    <text evidence="16">The sequence shown here is derived from an EMBL/GenBank/DDBJ whole genome shotgun (WGS) entry which is preliminary data.</text>
</comment>
<feature type="transmembrane region" description="Helical" evidence="13">
    <location>
        <begin position="430"/>
        <end position="452"/>
    </location>
</feature>
<evidence type="ECO:0000256" key="10">
    <source>
        <dbReference type="ARBA" id="ARBA00023136"/>
    </source>
</evidence>
<feature type="modified residue" description="4-aspartylphosphate" evidence="11">
    <location>
        <position position="1080"/>
    </location>
</feature>
<dbReference type="CDD" id="cd10322">
    <property type="entry name" value="SLC5sbd"/>
    <property type="match status" value="1"/>
</dbReference>
<dbReference type="SUPFAM" id="SSF47384">
    <property type="entry name" value="Homodimeric domain of signal transducing histidine kinase"/>
    <property type="match status" value="1"/>
</dbReference>
<dbReference type="PANTHER" id="PTHR43047:SF9">
    <property type="entry name" value="HISTIDINE KINASE"/>
    <property type="match status" value="1"/>
</dbReference>
<evidence type="ECO:0000256" key="8">
    <source>
        <dbReference type="ARBA" id="ARBA00022777"/>
    </source>
</evidence>
<feature type="transmembrane region" description="Helical" evidence="13">
    <location>
        <begin position="68"/>
        <end position="87"/>
    </location>
</feature>
<dbReference type="SMART" id="SM00448">
    <property type="entry name" value="REC"/>
    <property type="match status" value="1"/>
</dbReference>
<dbReference type="RefSeq" id="WP_266152023.1">
    <property type="nucleotide sequence ID" value="NZ_CP064028.1"/>
</dbReference>
<dbReference type="CDD" id="cd00075">
    <property type="entry name" value="HATPase"/>
    <property type="match status" value="1"/>
</dbReference>
<dbReference type="SUPFAM" id="SSF55874">
    <property type="entry name" value="ATPase domain of HSP90 chaperone/DNA topoisomerase II/histidine kinase"/>
    <property type="match status" value="1"/>
</dbReference>
<gene>
    <name evidence="16" type="ORF">ACFO5W_03090</name>
</gene>
<feature type="transmembrane region" description="Helical" evidence="13">
    <location>
        <begin position="230"/>
        <end position="249"/>
    </location>
</feature>
<feature type="domain" description="Response regulatory" evidence="15">
    <location>
        <begin position="1031"/>
        <end position="1146"/>
    </location>
</feature>
<evidence type="ECO:0000313" key="16">
    <source>
        <dbReference type="EMBL" id="MFC4525615.1"/>
    </source>
</evidence>
<dbReference type="CDD" id="cd00130">
    <property type="entry name" value="PAS"/>
    <property type="match status" value="1"/>
</dbReference>
<feature type="transmembrane region" description="Helical" evidence="13">
    <location>
        <begin position="37"/>
        <end position="56"/>
    </location>
</feature>
<feature type="transmembrane region" description="Helical" evidence="13">
    <location>
        <begin position="316"/>
        <end position="349"/>
    </location>
</feature>
<reference evidence="17" key="1">
    <citation type="journal article" date="2019" name="Int. J. Syst. Evol. Microbiol.">
        <title>The Global Catalogue of Microorganisms (GCM) 10K type strain sequencing project: providing services to taxonomists for standard genome sequencing and annotation.</title>
        <authorList>
            <consortium name="The Broad Institute Genomics Platform"/>
            <consortium name="The Broad Institute Genome Sequencing Center for Infectious Disease"/>
            <person name="Wu L."/>
            <person name="Ma J."/>
        </authorList>
    </citation>
    <scope>NUCLEOTIDE SEQUENCE [LARGE SCALE GENOMIC DNA]</scope>
    <source>
        <strain evidence="17">CCM 4481</strain>
    </source>
</reference>
<evidence type="ECO:0000256" key="5">
    <source>
        <dbReference type="ARBA" id="ARBA00022553"/>
    </source>
</evidence>
<dbReference type="InterPro" id="IPR036097">
    <property type="entry name" value="HisK_dim/P_sf"/>
</dbReference>
<comment type="subcellular location">
    <subcellularLocation>
        <location evidence="2">Membrane</location>
        <topology evidence="2">Multi-pass membrane protein</topology>
    </subcellularLocation>
</comment>
<keyword evidence="17" id="KW-1185">Reference proteome</keyword>
<dbReference type="PROSITE" id="PS50109">
    <property type="entry name" value="HIS_KIN"/>
    <property type="match status" value="1"/>
</dbReference>
<evidence type="ECO:0000313" key="17">
    <source>
        <dbReference type="Proteomes" id="UP001595961"/>
    </source>
</evidence>
<evidence type="ECO:0000256" key="2">
    <source>
        <dbReference type="ARBA" id="ARBA00004141"/>
    </source>
</evidence>
<evidence type="ECO:0000259" key="14">
    <source>
        <dbReference type="PROSITE" id="PS50109"/>
    </source>
</evidence>
<feature type="transmembrane region" description="Helical" evidence="13">
    <location>
        <begin position="270"/>
        <end position="296"/>
    </location>
</feature>
<feature type="coiled-coil region" evidence="12">
    <location>
        <begin position="744"/>
        <end position="775"/>
    </location>
</feature>
<dbReference type="Gene3D" id="1.10.287.130">
    <property type="match status" value="1"/>
</dbReference>
<dbReference type="Pfam" id="PF12860">
    <property type="entry name" value="PAS_7"/>
    <property type="match status" value="1"/>
</dbReference>
<sequence length="1152" mass="126098">MIAGWVLLLVSLLYVGLLFVVAYLGDRRPLYPRQPRLRPLVYSLALAVYCSSWTFYGAVGTAAREGLSYLPIYLGPILLFVFGFGLLRRLVLVARQRNITSIADFIGARFGKSHGLAALVAIIAVIAVVPYLALQFKAVAMSYAVLGGSDAPQFGDSALWCAILLATFAILFGTRTIDATEHHHGMMLAIAVESLIKLIVFIALACYALSRGPGLHATMQLPLQEFSEGVSPGFLAQTLLAFCAMFCLPRQFQIGVVECEDPRDLTRARWLFPIYMAIICLAVLPIVAAGLHLPQVQSGLKDAWVLNLPIAHGDRGMALLAFLGGFSAATGMVIVSCVALSTMISNDLIMPMLLRIHRFKLEQRTDLSQLVLLVRRIAIIALAAMAYVYHRVVADTANLAATGLLAFAAVAQFAPAIVAALYWRSASRKGVAVGLAAGFLVWVYTLLLPAMLRSAPWLQTGPLGLSWLQPQALFHLSGWDPVMHGTFWSLLVNVACLIFVSLRFRPNLEERLHAAMFVDPYAIDSRGAGDWRGRVAVGDLRTIAERIVGERSSERAFEEYAERRGRPLQAGEAADRALIQYTERLLASAVGAASARRILMGALSGSGLDIAEAMALMDEASQELRFNRELLSTTLENVSQGISVVDAGMRLVAWNRRYLELFDYPDGMVYVGVPVADLIHWNAEHGECGPGEVEAHVQKRIGHMHAGSPHLFQRIRPDGTVIEMRGRALPGGGYVTTYTDVTAYKHAEQALIEANETLEQRVEQRTAELSEALSATAHARREAETANASKTRFLAAASHDLLQPLNAARLFTSALRQHPGLDAEAGQLAERIDASFRAAEDLLDALLDTSRLDAGSYRADIGNFALADLFDSLKEQFAVIAEQRGLRLRVAPTRLAVRSDPQLLRRVLQNFISNALRYTREGGVLLGARRMGHEVRIEVWDTGPGIAAGQRARIFGEFQRLERPSPWGEKGLGLGLSICDRIAGILDHRLELDSREGKGSRFAVRVPRVEASVPRRRTVVQQVSSEQLPLTVLCLDNDPAILDGMRALLQRWGVDCRTALDAVQAEQELRRGRIDLVLADYHLSDDMDGLQALQHLHVALGELPPVAMITADGSSELKQRARALGYPLLHKPVRPAALRALLSALARRQTPA</sequence>
<dbReference type="CDD" id="cd00156">
    <property type="entry name" value="REC"/>
    <property type="match status" value="1"/>
</dbReference>
<keyword evidence="7 13" id="KW-0812">Transmembrane</keyword>
<dbReference type="InterPro" id="IPR004358">
    <property type="entry name" value="Sig_transdc_His_kin-like_C"/>
</dbReference>
<keyword evidence="8 16" id="KW-0418">Kinase</keyword>
<dbReference type="EC" id="2.7.13.3" evidence="4"/>
<keyword evidence="6" id="KW-0808">Transferase</keyword>
<feature type="transmembrane region" description="Helical" evidence="13">
    <location>
        <begin position="401"/>
        <end position="423"/>
    </location>
</feature>
<keyword evidence="10 13" id="KW-0472">Membrane</keyword>
<dbReference type="InterPro" id="IPR000014">
    <property type="entry name" value="PAS"/>
</dbReference>
<evidence type="ECO:0000256" key="9">
    <source>
        <dbReference type="ARBA" id="ARBA00022989"/>
    </source>
</evidence>
<dbReference type="SMART" id="SM00388">
    <property type="entry name" value="HisKA"/>
    <property type="match status" value="1"/>
</dbReference>
<keyword evidence="9 13" id="KW-1133">Transmembrane helix</keyword>
<dbReference type="Gene3D" id="1.20.1730.10">
    <property type="entry name" value="Sodium/glucose cotransporter"/>
    <property type="match status" value="1"/>
</dbReference>
<evidence type="ECO:0000256" key="4">
    <source>
        <dbReference type="ARBA" id="ARBA00012438"/>
    </source>
</evidence>
<evidence type="ECO:0000256" key="7">
    <source>
        <dbReference type="ARBA" id="ARBA00022692"/>
    </source>
</evidence>
<feature type="domain" description="Histidine kinase" evidence="14">
    <location>
        <begin position="796"/>
        <end position="1010"/>
    </location>
</feature>
<dbReference type="GO" id="GO:0016301">
    <property type="term" value="F:kinase activity"/>
    <property type="evidence" value="ECO:0007669"/>
    <property type="project" value="UniProtKB-KW"/>
</dbReference>
<evidence type="ECO:0000256" key="1">
    <source>
        <dbReference type="ARBA" id="ARBA00000085"/>
    </source>
</evidence>